<evidence type="ECO:0000259" key="3">
    <source>
        <dbReference type="Pfam" id="PF07885"/>
    </source>
</evidence>
<evidence type="ECO:0000256" key="2">
    <source>
        <dbReference type="SAM" id="Phobius"/>
    </source>
</evidence>
<gene>
    <name evidence="4" type="ORF">SAMN02745775_11011</name>
</gene>
<feature type="transmembrane region" description="Helical" evidence="2">
    <location>
        <begin position="12"/>
        <end position="29"/>
    </location>
</feature>
<proteinExistence type="predicted"/>
<keyword evidence="2" id="KW-0472">Membrane</keyword>
<evidence type="ECO:0000256" key="1">
    <source>
        <dbReference type="SAM" id="MobiDB-lite"/>
    </source>
</evidence>
<protein>
    <submittedName>
        <fullName evidence="4">Ion channel</fullName>
    </submittedName>
</protein>
<feature type="transmembrane region" description="Helical" evidence="2">
    <location>
        <begin position="63"/>
        <end position="84"/>
    </location>
</feature>
<dbReference type="STRING" id="1123062.SAMN02745775_11011"/>
<feature type="domain" description="Potassium channel" evidence="3">
    <location>
        <begin position="218"/>
        <end position="298"/>
    </location>
</feature>
<reference evidence="4 5" key="1">
    <citation type="submission" date="2016-10" db="EMBL/GenBank/DDBJ databases">
        <authorList>
            <person name="de Groot N.N."/>
        </authorList>
    </citation>
    <scope>NUCLEOTIDE SEQUENCE [LARGE SCALE GENOMIC DNA]</scope>
    <source>
        <strain evidence="4 5">DSM 19981</strain>
    </source>
</reference>
<dbReference type="OrthoDB" id="2974133at2"/>
<feature type="transmembrane region" description="Helical" evidence="2">
    <location>
        <begin position="204"/>
        <end position="226"/>
    </location>
</feature>
<dbReference type="AlphaFoldDB" id="A0A1I4DBE1"/>
<dbReference type="Gene3D" id="1.10.287.70">
    <property type="match status" value="1"/>
</dbReference>
<keyword evidence="2" id="KW-0812">Transmembrane</keyword>
<accession>A0A1I4DBE1</accession>
<feature type="transmembrane region" description="Helical" evidence="2">
    <location>
        <begin position="36"/>
        <end position="57"/>
    </location>
</feature>
<feature type="transmembrane region" description="Helical" evidence="2">
    <location>
        <begin position="277"/>
        <end position="295"/>
    </location>
</feature>
<dbReference type="RefSeq" id="WP_092961915.1">
    <property type="nucleotide sequence ID" value="NZ_FOSQ01000010.1"/>
</dbReference>
<feature type="transmembrane region" description="Helical" evidence="2">
    <location>
        <begin position="160"/>
        <end position="180"/>
    </location>
</feature>
<evidence type="ECO:0000313" key="5">
    <source>
        <dbReference type="Proteomes" id="UP000199473"/>
    </source>
</evidence>
<feature type="transmembrane region" description="Helical" evidence="2">
    <location>
        <begin position="96"/>
        <end position="114"/>
    </location>
</feature>
<sequence length="338" mass="35916">MNPLPPRRLLHAWARSVVFTVALSLLVALGVGDEGLALPAVVLGVAGLGLGLLYRLFPRGLHFAFGTATGLALYATLFVVLGRAQFPQAAEWSRPIAFLLPVLAFLGTVFWRRHELAEIAEKQEAESLDLLPYAARWLAGVSAVGIICFALPVNRLAPEWQALTLMAAMAVIGGVVAYSVRDVVRLLVDVALIMEELGSRARHLAVPIVAFLLMYALLVIGFGAAYRIADGLSHQALFHGPEGPIRLSYSDALHFSIATLSTVGYGDIRPADDGARVLASLEVLAGQLLLLFGFAEIMRSRRVRTEGPAGRARAAADAHVDPGGAAGHSPPPRGHGGH</sequence>
<dbReference type="EMBL" id="FOSQ01000010">
    <property type="protein sequence ID" value="SFK89687.1"/>
    <property type="molecule type" value="Genomic_DNA"/>
</dbReference>
<feature type="transmembrane region" description="Helical" evidence="2">
    <location>
        <begin position="134"/>
        <end position="153"/>
    </location>
</feature>
<feature type="region of interest" description="Disordered" evidence="1">
    <location>
        <begin position="308"/>
        <end position="338"/>
    </location>
</feature>
<organism evidence="4 5">
    <name type="scientific">Falsiroseomonas stagni DSM 19981</name>
    <dbReference type="NCBI Taxonomy" id="1123062"/>
    <lineage>
        <taxon>Bacteria</taxon>
        <taxon>Pseudomonadati</taxon>
        <taxon>Pseudomonadota</taxon>
        <taxon>Alphaproteobacteria</taxon>
        <taxon>Acetobacterales</taxon>
        <taxon>Roseomonadaceae</taxon>
        <taxon>Falsiroseomonas</taxon>
    </lineage>
</organism>
<dbReference type="SUPFAM" id="SSF81324">
    <property type="entry name" value="Voltage-gated potassium channels"/>
    <property type="match status" value="1"/>
</dbReference>
<evidence type="ECO:0000313" key="4">
    <source>
        <dbReference type="EMBL" id="SFK89687.1"/>
    </source>
</evidence>
<keyword evidence="2" id="KW-1133">Transmembrane helix</keyword>
<dbReference type="Pfam" id="PF07885">
    <property type="entry name" value="Ion_trans_2"/>
    <property type="match status" value="1"/>
</dbReference>
<name>A0A1I4DBE1_9PROT</name>
<dbReference type="Proteomes" id="UP000199473">
    <property type="component" value="Unassembled WGS sequence"/>
</dbReference>
<dbReference type="InterPro" id="IPR013099">
    <property type="entry name" value="K_chnl_dom"/>
</dbReference>
<feature type="compositionally biased region" description="Pro residues" evidence="1">
    <location>
        <begin position="329"/>
        <end position="338"/>
    </location>
</feature>
<keyword evidence="5" id="KW-1185">Reference proteome</keyword>